<organism evidence="1 2">
    <name type="scientific">Coniosporium uncinatum</name>
    <dbReference type="NCBI Taxonomy" id="93489"/>
    <lineage>
        <taxon>Eukaryota</taxon>
        <taxon>Fungi</taxon>
        <taxon>Dikarya</taxon>
        <taxon>Ascomycota</taxon>
        <taxon>Pezizomycotina</taxon>
        <taxon>Dothideomycetes</taxon>
        <taxon>Dothideomycetes incertae sedis</taxon>
        <taxon>Coniosporium</taxon>
    </lineage>
</organism>
<gene>
    <name evidence="1" type="ORF">LTS18_000332</name>
</gene>
<proteinExistence type="predicted"/>
<evidence type="ECO:0000313" key="2">
    <source>
        <dbReference type="Proteomes" id="UP001186974"/>
    </source>
</evidence>
<reference evidence="1" key="1">
    <citation type="submission" date="2024-09" db="EMBL/GenBank/DDBJ databases">
        <title>Black Yeasts Isolated from many extreme environments.</title>
        <authorList>
            <person name="Coleine C."/>
            <person name="Stajich J.E."/>
            <person name="Selbmann L."/>
        </authorList>
    </citation>
    <scope>NUCLEOTIDE SEQUENCE</scope>
    <source>
        <strain evidence="1">CCFEE 5737</strain>
    </source>
</reference>
<name>A0ACC3DUR7_9PEZI</name>
<dbReference type="Proteomes" id="UP001186974">
    <property type="component" value="Unassembled WGS sequence"/>
</dbReference>
<keyword evidence="2" id="KW-1185">Reference proteome</keyword>
<sequence length="1009" mass="112620">MGSSDPPSYAEATSNRPSRNDSVTNSASAAPRKSDPSDNDTQAPKLDETVFLRPAPSAGQALATRKDDADAPDESFRRFQSQSPKRKVSDSAEVAAGEKKRARVQWLVGPEEEMEPRGHSEEECTDQEREDEEAEMEREWQMNMERQRRERSPDKGKGRARSPIQTRRQAREQSPSRGKAREREQPLAKSNGTPQEQDKYGAMLELQGITEAEVEESFEMQLAMWMSQTDGTSMASMAAGEGSSSRSSRPFTDGPARLPPQLAQSINRKLGKEDTPQESGSDEPSVAVQNFLKFYQQNLEMEGEPAPNIKFRDLRKAPLVPPRPRWTKQSNKSSEDLSWPPTRHLDWLSQPPGRPPSMLSRPPAQPPQKKPQGPQKPQAQVSVVELGDDEDQCPQCLKKCHLMEAIAHIEAGCEVGAEMYQGLLARQIEHEAELERKKLASHVSNDGEATKREEAGSQNRGSPKHEYEGRARVRLFGQGATEPCPLCKDDCLYSQEEVDDHWIHGCATVLERDRGFATQHGRRTRSPPRASKHKLKVVKPDQEVSESSSKDTMPPAKENSEPLTKPSDDPAERTGPGSGTRTNMSNVITKQAIPLPEASGRSSKDTEEQARPAPQASEEAFEDAVEHIEQVPTRADDLPTDAAEQTIPALEVSVNTSEAAARPSTAASEAPKILLTSTAEPIKPPIRPPDSYLRPNRSIDRIEELEYINLAGISTREERRELRQLRKKSDRSRASELQSRVQQARQLQEHRDAGGVGYPFLWTKETRAYWNTGGPPQAAPIPREPPPSPCGPEDKSQEAKKQRLIDQGKLLAQRVADSTYDETAINETARAMALWVWHETEGRPYPSYIDANDAENRTFEDDVSEARLYLIHRQYIRLGTPAAMRFSLWLERHCAERWCRPGDAPQMISDLSPIWKRGGGCDDSSPDAHSSRGTHRKDVQSSVWGFLNHATALRGGFASSIEELAERITWNHYRARADVDIVQDVPDAYASQEHTEGARLAIEMEPALM</sequence>
<evidence type="ECO:0000313" key="1">
    <source>
        <dbReference type="EMBL" id="KAK3080551.1"/>
    </source>
</evidence>
<protein>
    <submittedName>
        <fullName evidence="1">Uncharacterized protein</fullName>
    </submittedName>
</protein>
<accession>A0ACC3DUR7</accession>
<comment type="caution">
    <text evidence="1">The sequence shown here is derived from an EMBL/GenBank/DDBJ whole genome shotgun (WGS) entry which is preliminary data.</text>
</comment>
<feature type="non-terminal residue" evidence="1">
    <location>
        <position position="1009"/>
    </location>
</feature>
<dbReference type="EMBL" id="JAWDJW010000511">
    <property type="protein sequence ID" value="KAK3080551.1"/>
    <property type="molecule type" value="Genomic_DNA"/>
</dbReference>